<evidence type="ECO:0000256" key="5">
    <source>
        <dbReference type="ARBA" id="ARBA00023136"/>
    </source>
</evidence>
<dbReference type="SUPFAM" id="SSF103481">
    <property type="entry name" value="Multidrug resistance efflux transporter EmrE"/>
    <property type="match status" value="2"/>
</dbReference>
<dbReference type="OrthoDB" id="6638192at2"/>
<dbReference type="PANTHER" id="PTHR32322">
    <property type="entry name" value="INNER MEMBRANE TRANSPORTER"/>
    <property type="match status" value="1"/>
</dbReference>
<evidence type="ECO:0000256" key="4">
    <source>
        <dbReference type="ARBA" id="ARBA00022989"/>
    </source>
</evidence>
<dbReference type="AlphaFoldDB" id="A0A1Q9R617"/>
<reference evidence="8 9" key="1">
    <citation type="submission" date="2016-10" db="EMBL/GenBank/DDBJ databases">
        <title>Genome Sequence of Pseudomonas putida GM4FR.</title>
        <authorList>
            <person name="Poehlein A."/>
            <person name="Wemheuer F."/>
            <person name="Hollensteiner J."/>
            <person name="Wemheuer B."/>
        </authorList>
    </citation>
    <scope>NUCLEOTIDE SEQUENCE [LARGE SCALE GENOMIC DNA]</scope>
    <source>
        <strain evidence="8 9">GM4FR</strain>
    </source>
</reference>
<feature type="transmembrane region" description="Helical" evidence="6">
    <location>
        <begin position="180"/>
        <end position="199"/>
    </location>
</feature>
<evidence type="ECO:0000256" key="1">
    <source>
        <dbReference type="ARBA" id="ARBA00004141"/>
    </source>
</evidence>
<evidence type="ECO:0000313" key="8">
    <source>
        <dbReference type="EMBL" id="OLS62843.1"/>
    </source>
</evidence>
<proteinExistence type="inferred from homology"/>
<feature type="domain" description="EamA" evidence="7">
    <location>
        <begin position="151"/>
        <end position="284"/>
    </location>
</feature>
<dbReference type="EMBL" id="MKZO01000017">
    <property type="protein sequence ID" value="OLS62843.1"/>
    <property type="molecule type" value="Genomic_DNA"/>
</dbReference>
<feature type="transmembrane region" description="Helical" evidence="6">
    <location>
        <begin position="148"/>
        <end position="168"/>
    </location>
</feature>
<feature type="transmembrane region" description="Helical" evidence="6">
    <location>
        <begin position="94"/>
        <end position="115"/>
    </location>
</feature>
<comment type="similarity">
    <text evidence="2">Belongs to the EamA transporter family.</text>
</comment>
<feature type="transmembrane region" description="Helical" evidence="6">
    <location>
        <begin position="124"/>
        <end position="142"/>
    </location>
</feature>
<dbReference type="Pfam" id="PF00892">
    <property type="entry name" value="EamA"/>
    <property type="match status" value="2"/>
</dbReference>
<dbReference type="InterPro" id="IPR037185">
    <property type="entry name" value="EmrE-like"/>
</dbReference>
<dbReference type="InterPro" id="IPR050638">
    <property type="entry name" value="AA-Vitamin_Transporters"/>
</dbReference>
<keyword evidence="5 6" id="KW-0472">Membrane</keyword>
<name>A0A1Q9R617_PSEPU</name>
<evidence type="ECO:0000313" key="9">
    <source>
        <dbReference type="Proteomes" id="UP000186736"/>
    </source>
</evidence>
<evidence type="ECO:0000256" key="3">
    <source>
        <dbReference type="ARBA" id="ARBA00022692"/>
    </source>
</evidence>
<feature type="transmembrane region" description="Helical" evidence="6">
    <location>
        <begin position="5"/>
        <end position="22"/>
    </location>
</feature>
<dbReference type="GO" id="GO:0016020">
    <property type="term" value="C:membrane"/>
    <property type="evidence" value="ECO:0007669"/>
    <property type="project" value="UniProtKB-SubCell"/>
</dbReference>
<feature type="transmembrane region" description="Helical" evidence="6">
    <location>
        <begin position="28"/>
        <end position="53"/>
    </location>
</feature>
<feature type="transmembrane region" description="Helical" evidence="6">
    <location>
        <begin position="270"/>
        <end position="288"/>
    </location>
</feature>
<accession>A0A1Q9R617</accession>
<evidence type="ECO:0000259" key="7">
    <source>
        <dbReference type="Pfam" id="PF00892"/>
    </source>
</evidence>
<feature type="domain" description="EamA" evidence="7">
    <location>
        <begin position="3"/>
        <end position="138"/>
    </location>
</feature>
<evidence type="ECO:0000256" key="2">
    <source>
        <dbReference type="ARBA" id="ARBA00007362"/>
    </source>
</evidence>
<dbReference type="Proteomes" id="UP000186736">
    <property type="component" value="Unassembled WGS sequence"/>
</dbReference>
<evidence type="ECO:0000256" key="6">
    <source>
        <dbReference type="SAM" id="Phobius"/>
    </source>
</evidence>
<dbReference type="RefSeq" id="WP_075803137.1">
    <property type="nucleotide sequence ID" value="NZ_MKZO01000017.1"/>
</dbReference>
<comment type="caution">
    <text evidence="8">The sequence shown here is derived from an EMBL/GenBank/DDBJ whole genome shotgun (WGS) entry which is preliminary data.</text>
</comment>
<dbReference type="PANTHER" id="PTHR32322:SF2">
    <property type="entry name" value="EAMA DOMAIN-CONTAINING PROTEIN"/>
    <property type="match status" value="1"/>
</dbReference>
<protein>
    <recommendedName>
        <fullName evidence="7">EamA domain-containing protein</fullName>
    </recommendedName>
</protein>
<organism evidence="8 9">
    <name type="scientific">Pseudomonas putida</name>
    <name type="common">Arthrobacter siderocapsulatus</name>
    <dbReference type="NCBI Taxonomy" id="303"/>
    <lineage>
        <taxon>Bacteria</taxon>
        <taxon>Pseudomonadati</taxon>
        <taxon>Pseudomonadota</taxon>
        <taxon>Gammaproteobacteria</taxon>
        <taxon>Pseudomonadales</taxon>
        <taxon>Pseudomonadaceae</taxon>
        <taxon>Pseudomonas</taxon>
    </lineage>
</organism>
<sequence length="300" mass="31766">MNRGYVYVLLCYLLIGISYPIAKDAMTQIPIWLFTCITFAIAFTLLMPFVHFGDKLALHRLGLRAWLAICTQALLGAVLYTVFLLYGFASATAIVASVFSSLAPAAVLTLASLVLKERLSARKVLAILLAIAGVLVLTLPASDDSGHTTLAGVVFLLLSTLSTAGAVVAAKKIDVDLPPATLAAGVCLAGTLFTLPMAVDQGLSFDWPQLGLSNGLVMLYYGALVWAVPYLLYFKGVPRIPASATGMAIAVIPIAASFFSILFYGERMHLSDALALILVTLSIIAAEARETRKAVQASPA</sequence>
<feature type="transmembrane region" description="Helical" evidence="6">
    <location>
        <begin position="211"/>
        <end position="232"/>
    </location>
</feature>
<keyword evidence="3 6" id="KW-0812">Transmembrane</keyword>
<feature type="transmembrane region" description="Helical" evidence="6">
    <location>
        <begin position="244"/>
        <end position="264"/>
    </location>
</feature>
<gene>
    <name evidence="8" type="ORF">PSEMO_21970</name>
</gene>
<dbReference type="InterPro" id="IPR000620">
    <property type="entry name" value="EamA_dom"/>
</dbReference>
<keyword evidence="4 6" id="KW-1133">Transmembrane helix</keyword>
<feature type="transmembrane region" description="Helical" evidence="6">
    <location>
        <begin position="65"/>
        <end position="88"/>
    </location>
</feature>
<comment type="subcellular location">
    <subcellularLocation>
        <location evidence="1">Membrane</location>
        <topology evidence="1">Multi-pass membrane protein</topology>
    </subcellularLocation>
</comment>